<proteinExistence type="predicted"/>
<sequence>MFFGGVMKYLVPLFLLLLQGCDPWQNDDEAILHSYVELNGKYYGYYSQQMWDGTNQFLIITEFEPVKYVKLSLGEPEILEGVVLARDFRHGSSLSEGSVSIENDTVVFCSAGGCQNITKPGK</sequence>
<dbReference type="EMBL" id="CP019650">
    <property type="protein sequence ID" value="AQQ66360.1"/>
    <property type="molecule type" value="Genomic_DNA"/>
</dbReference>
<evidence type="ECO:0000313" key="2">
    <source>
        <dbReference type="Proteomes" id="UP000188219"/>
    </source>
</evidence>
<protein>
    <submittedName>
        <fullName evidence="1">Uncharacterized protein</fullName>
    </submittedName>
</protein>
<reference evidence="1" key="1">
    <citation type="submission" date="2017-02" db="EMBL/GenBank/DDBJ databases">
        <title>Genome of Microbulbifer agarilyticus GP101.</title>
        <authorList>
            <person name="Jung J."/>
            <person name="Bae S.S."/>
            <person name="Baek K."/>
        </authorList>
    </citation>
    <scope>NUCLEOTIDE SEQUENCE [LARGE SCALE GENOMIC DNA]</scope>
    <source>
        <strain evidence="1">GP101</strain>
    </source>
</reference>
<gene>
    <name evidence="1" type="ORF">Mag101_00875</name>
</gene>
<organism evidence="1 2">
    <name type="scientific">Microbulbifer agarilyticus</name>
    <dbReference type="NCBI Taxonomy" id="260552"/>
    <lineage>
        <taxon>Bacteria</taxon>
        <taxon>Pseudomonadati</taxon>
        <taxon>Pseudomonadota</taxon>
        <taxon>Gammaproteobacteria</taxon>
        <taxon>Cellvibrionales</taxon>
        <taxon>Microbulbiferaceae</taxon>
        <taxon>Microbulbifer</taxon>
    </lineage>
</organism>
<dbReference type="AlphaFoldDB" id="A0A1Q2M0Y6"/>
<keyword evidence="2" id="KW-1185">Reference proteome</keyword>
<accession>A0A1Q2M0Y6</accession>
<dbReference type="Proteomes" id="UP000188219">
    <property type="component" value="Chromosome"/>
</dbReference>
<evidence type="ECO:0000313" key="1">
    <source>
        <dbReference type="EMBL" id="AQQ66360.1"/>
    </source>
</evidence>
<name>A0A1Q2M0Y6_9GAMM</name>
<dbReference type="KEGG" id="maga:Mag101_00875"/>